<keyword evidence="2" id="KW-1185">Reference proteome</keyword>
<sequence>MAVGLAFTDGKCIEALKYYCNVFGIEEPKKIIRYSDFEKYNHPKDIKNRIYNSYLDIYNNRVYLYDVANDRMIKNGNNVRVVIETSSDNLYRAYMNFRKDSTVTMEPQKVNKKLFTTLIDKYNISWQFIAEIND</sequence>
<name>A0A133KHE8_9FIRM</name>
<dbReference type="EMBL" id="LRPM01000009">
    <property type="protein sequence ID" value="KWZ78992.1"/>
    <property type="molecule type" value="Genomic_DNA"/>
</dbReference>
<reference evidence="2" key="1">
    <citation type="submission" date="2016-01" db="EMBL/GenBank/DDBJ databases">
        <authorList>
            <person name="Mitreva M."/>
            <person name="Pepin K.H."/>
            <person name="Mihindukulasuriya K.A."/>
            <person name="Fulton R."/>
            <person name="Fronick C."/>
            <person name="O'Laughlin M."/>
            <person name="Miner T."/>
            <person name="Herter B."/>
            <person name="Rosa B.A."/>
            <person name="Cordes M."/>
            <person name="Tomlinson C."/>
            <person name="Wollam A."/>
            <person name="Palsikar V.B."/>
            <person name="Mardis E.R."/>
            <person name="Wilson R.K."/>
        </authorList>
    </citation>
    <scope>NUCLEOTIDE SEQUENCE [LARGE SCALE GENOMIC DNA]</scope>
    <source>
        <strain evidence="2">MJR8151</strain>
    </source>
</reference>
<dbReference type="OrthoDB" id="9795306at2"/>
<evidence type="ECO:0008006" key="3">
    <source>
        <dbReference type="Google" id="ProtNLM"/>
    </source>
</evidence>
<evidence type="ECO:0000313" key="1">
    <source>
        <dbReference type="EMBL" id="KWZ78992.1"/>
    </source>
</evidence>
<dbReference type="AlphaFoldDB" id="A0A133KHE8"/>
<accession>A0A133KHE8</accession>
<proteinExistence type="predicted"/>
<dbReference type="PATRIC" id="fig|33036.3.peg.384"/>
<gene>
    <name evidence="1" type="ORF">HMPREF3200_00383</name>
</gene>
<dbReference type="PANTHER" id="PTHR33990">
    <property type="entry name" value="PROTEIN YJDN-RELATED"/>
    <property type="match status" value="1"/>
</dbReference>
<dbReference type="Gene3D" id="3.10.180.10">
    <property type="entry name" value="2,3-Dihydroxybiphenyl 1,2-Dioxygenase, domain 1"/>
    <property type="match status" value="1"/>
</dbReference>
<dbReference type="SUPFAM" id="SSF54593">
    <property type="entry name" value="Glyoxalase/Bleomycin resistance protein/Dihydroxybiphenyl dioxygenase"/>
    <property type="match status" value="1"/>
</dbReference>
<comment type="caution">
    <text evidence="1">The sequence shown here is derived from an EMBL/GenBank/DDBJ whole genome shotgun (WGS) entry which is preliminary data.</text>
</comment>
<dbReference type="Proteomes" id="UP000070383">
    <property type="component" value="Unassembled WGS sequence"/>
</dbReference>
<dbReference type="InterPro" id="IPR029068">
    <property type="entry name" value="Glyas_Bleomycin-R_OHBP_Dase"/>
</dbReference>
<dbReference type="STRING" id="33036.HMPREF3200_00383"/>
<organism evidence="1 2">
    <name type="scientific">Anaerococcus tetradius</name>
    <dbReference type="NCBI Taxonomy" id="33036"/>
    <lineage>
        <taxon>Bacteria</taxon>
        <taxon>Bacillati</taxon>
        <taxon>Bacillota</taxon>
        <taxon>Tissierellia</taxon>
        <taxon>Tissierellales</taxon>
        <taxon>Peptoniphilaceae</taxon>
        <taxon>Anaerococcus</taxon>
    </lineage>
</organism>
<protein>
    <recommendedName>
        <fullName evidence="3">PhnB-like domain-containing protein</fullName>
    </recommendedName>
</protein>
<evidence type="ECO:0000313" key="2">
    <source>
        <dbReference type="Proteomes" id="UP000070383"/>
    </source>
</evidence>
<dbReference type="RefSeq" id="WP_004836442.1">
    <property type="nucleotide sequence ID" value="NZ_CAMPNK010000025.1"/>
</dbReference>